<evidence type="ECO:0000313" key="6">
    <source>
        <dbReference type="Proteomes" id="UP001596200"/>
    </source>
</evidence>
<dbReference type="Gene3D" id="1.10.260.40">
    <property type="entry name" value="lambda repressor-like DNA-binding domains"/>
    <property type="match status" value="1"/>
</dbReference>
<evidence type="ECO:0000256" key="3">
    <source>
        <dbReference type="ARBA" id="ARBA00023163"/>
    </source>
</evidence>
<dbReference type="InterPro" id="IPR046335">
    <property type="entry name" value="LacI/GalR-like_sensor"/>
</dbReference>
<proteinExistence type="predicted"/>
<keyword evidence="6" id="KW-1185">Reference proteome</keyword>
<dbReference type="InterPro" id="IPR028082">
    <property type="entry name" value="Peripla_BP_I"/>
</dbReference>
<sequence length="338" mass="35170">MSERGRVTLSDVAAVAGVSLSTASRALNGGGRVSAATRSRIAEAARRLDFRPNALAQSFALGRSRTIGILAQNARGAFTEPVLVGAVTRLGSREQACLLYDTGFDPESMADGVRRLLARRVDGVLVIGDGLLAHIRSVTAEFSVPVAYAFGLTDRADDSCYVPDSRMAGRLAGEHLLSLGRRRIAHITGEAADTAATGREQGLTASLAEAGLSPATETLRGDWSRAWGATACRRLIDSGTRFDAVFCGNDQIALGAESVLRESGRRVPDDVALVGVDNWEYVISGQHTRHLTTVDMGLAALGAAAAAQVADGRDAPGTHAHPCTLVVGATTAGARPAA</sequence>
<organism evidence="5 6">
    <name type="scientific">Streptomyces pulveraceus</name>
    <dbReference type="NCBI Taxonomy" id="68258"/>
    <lineage>
        <taxon>Bacteria</taxon>
        <taxon>Bacillati</taxon>
        <taxon>Actinomycetota</taxon>
        <taxon>Actinomycetes</taxon>
        <taxon>Kitasatosporales</taxon>
        <taxon>Streptomycetaceae</taxon>
        <taxon>Streptomyces</taxon>
    </lineage>
</organism>
<dbReference type="CDD" id="cd01392">
    <property type="entry name" value="HTH_LacI"/>
    <property type="match status" value="1"/>
</dbReference>
<dbReference type="PROSITE" id="PS50932">
    <property type="entry name" value="HTH_LACI_2"/>
    <property type="match status" value="1"/>
</dbReference>
<keyword evidence="3" id="KW-0804">Transcription</keyword>
<dbReference type="RefSeq" id="WP_344515471.1">
    <property type="nucleotide sequence ID" value="NZ_BAAATU010000034.1"/>
</dbReference>
<dbReference type="Gene3D" id="3.40.50.2300">
    <property type="match status" value="2"/>
</dbReference>
<dbReference type="SMART" id="SM00354">
    <property type="entry name" value="HTH_LACI"/>
    <property type="match status" value="1"/>
</dbReference>
<dbReference type="PANTHER" id="PTHR30146:SF109">
    <property type="entry name" value="HTH-TYPE TRANSCRIPTIONAL REGULATOR GALS"/>
    <property type="match status" value="1"/>
</dbReference>
<reference evidence="6" key="1">
    <citation type="journal article" date="2019" name="Int. J. Syst. Evol. Microbiol.">
        <title>The Global Catalogue of Microorganisms (GCM) 10K type strain sequencing project: providing services to taxonomists for standard genome sequencing and annotation.</title>
        <authorList>
            <consortium name="The Broad Institute Genomics Platform"/>
            <consortium name="The Broad Institute Genome Sequencing Center for Infectious Disease"/>
            <person name="Wu L."/>
            <person name="Ma J."/>
        </authorList>
    </citation>
    <scope>NUCLEOTIDE SEQUENCE [LARGE SCALE GENOMIC DNA]</scope>
    <source>
        <strain evidence="6">JCM 4147</strain>
    </source>
</reference>
<dbReference type="PROSITE" id="PS00356">
    <property type="entry name" value="HTH_LACI_1"/>
    <property type="match status" value="1"/>
</dbReference>
<evidence type="ECO:0000256" key="2">
    <source>
        <dbReference type="ARBA" id="ARBA00023125"/>
    </source>
</evidence>
<protein>
    <submittedName>
        <fullName evidence="5">LacI family DNA-binding transcriptional regulator</fullName>
    </submittedName>
</protein>
<dbReference type="PANTHER" id="PTHR30146">
    <property type="entry name" value="LACI-RELATED TRANSCRIPTIONAL REPRESSOR"/>
    <property type="match status" value="1"/>
</dbReference>
<dbReference type="EMBL" id="JBHSPU010000022">
    <property type="protein sequence ID" value="MFC5916705.1"/>
    <property type="molecule type" value="Genomic_DNA"/>
</dbReference>
<dbReference type="SUPFAM" id="SSF53822">
    <property type="entry name" value="Periplasmic binding protein-like I"/>
    <property type="match status" value="1"/>
</dbReference>
<feature type="domain" description="HTH lacI-type" evidence="4">
    <location>
        <begin position="7"/>
        <end position="61"/>
    </location>
</feature>
<comment type="caution">
    <text evidence="5">The sequence shown here is derived from an EMBL/GenBank/DDBJ whole genome shotgun (WGS) entry which is preliminary data.</text>
</comment>
<name>A0ABW1GSB3_9ACTN</name>
<dbReference type="InterPro" id="IPR010982">
    <property type="entry name" value="Lambda_DNA-bd_dom_sf"/>
</dbReference>
<gene>
    <name evidence="5" type="ORF">ACFP1B_25255</name>
</gene>
<evidence type="ECO:0000259" key="4">
    <source>
        <dbReference type="PROSITE" id="PS50932"/>
    </source>
</evidence>
<accession>A0ABW1GSB3</accession>
<evidence type="ECO:0000313" key="5">
    <source>
        <dbReference type="EMBL" id="MFC5916705.1"/>
    </source>
</evidence>
<dbReference type="InterPro" id="IPR000843">
    <property type="entry name" value="HTH_LacI"/>
</dbReference>
<evidence type="ECO:0000256" key="1">
    <source>
        <dbReference type="ARBA" id="ARBA00023015"/>
    </source>
</evidence>
<keyword evidence="2 5" id="KW-0238">DNA-binding</keyword>
<keyword evidence="1" id="KW-0805">Transcription regulation</keyword>
<dbReference type="SUPFAM" id="SSF47413">
    <property type="entry name" value="lambda repressor-like DNA-binding domains"/>
    <property type="match status" value="1"/>
</dbReference>
<dbReference type="Pfam" id="PF13377">
    <property type="entry name" value="Peripla_BP_3"/>
    <property type="match status" value="1"/>
</dbReference>
<dbReference type="Pfam" id="PF00356">
    <property type="entry name" value="LacI"/>
    <property type="match status" value="1"/>
</dbReference>
<dbReference type="Proteomes" id="UP001596200">
    <property type="component" value="Unassembled WGS sequence"/>
</dbReference>
<dbReference type="GO" id="GO:0003677">
    <property type="term" value="F:DNA binding"/>
    <property type="evidence" value="ECO:0007669"/>
    <property type="project" value="UniProtKB-KW"/>
</dbReference>